<dbReference type="GeneID" id="107770835"/>
<dbReference type="PaxDb" id="4097-A0A1S3Y0Q3"/>
<evidence type="ECO:0000313" key="2">
    <source>
        <dbReference type="RefSeq" id="XP_016445655.1"/>
    </source>
</evidence>
<reference evidence="2" key="2">
    <citation type="submission" date="2025-08" db="UniProtKB">
        <authorList>
            <consortium name="RefSeq"/>
        </authorList>
    </citation>
    <scope>IDENTIFICATION</scope>
</reference>
<accession>A0A1S3Y0Q3</accession>
<dbReference type="RefSeq" id="XP_016445655.1">
    <property type="nucleotide sequence ID" value="XM_016590169.1"/>
</dbReference>
<dbReference type="STRING" id="4097.A0A1S3Y0Q3"/>
<organism evidence="1 2">
    <name type="scientific">Nicotiana tabacum</name>
    <name type="common">Common tobacco</name>
    <dbReference type="NCBI Taxonomy" id="4097"/>
    <lineage>
        <taxon>Eukaryota</taxon>
        <taxon>Viridiplantae</taxon>
        <taxon>Streptophyta</taxon>
        <taxon>Embryophyta</taxon>
        <taxon>Tracheophyta</taxon>
        <taxon>Spermatophyta</taxon>
        <taxon>Magnoliopsida</taxon>
        <taxon>eudicotyledons</taxon>
        <taxon>Gunneridae</taxon>
        <taxon>Pentapetalae</taxon>
        <taxon>asterids</taxon>
        <taxon>lamiids</taxon>
        <taxon>Solanales</taxon>
        <taxon>Solanaceae</taxon>
        <taxon>Nicotianoideae</taxon>
        <taxon>Nicotianeae</taxon>
        <taxon>Nicotiana</taxon>
    </lineage>
</organism>
<protein>
    <submittedName>
        <fullName evidence="2">Uncharacterized mitochondrial protein AtMg00810-like</fullName>
    </submittedName>
</protein>
<sequence>MGAPVSDPSIYRRLIGKLNFLQHTRHDISFSIQHLSQFLQHPQVPHMLATLHVLRYLMNDPTQGISLSPNMSLMGFFDSDWGSYTISRKSVSGYYITLGGSPISWKSKKQPSISVSSVEA</sequence>
<dbReference type="KEGG" id="nta:107770835"/>
<name>A0A1S3Y0Q3_TOBAC</name>
<dbReference type="PANTHER" id="PTHR11439:SF470">
    <property type="entry name" value="CYSTEINE-RICH RLK (RECEPTOR-LIKE PROTEIN KINASE) 8"/>
    <property type="match status" value="1"/>
</dbReference>
<dbReference type="OrthoDB" id="414945at2759"/>
<gene>
    <name evidence="2" type="primary">LOC107770835</name>
</gene>
<keyword evidence="1" id="KW-1185">Reference proteome</keyword>
<evidence type="ECO:0000313" key="1">
    <source>
        <dbReference type="Proteomes" id="UP000790787"/>
    </source>
</evidence>
<dbReference type="Proteomes" id="UP000790787">
    <property type="component" value="Chromosome 15"/>
</dbReference>
<proteinExistence type="predicted"/>
<dbReference type="AlphaFoldDB" id="A0A1S3Y0Q3"/>
<dbReference type="CDD" id="cd09272">
    <property type="entry name" value="RNase_HI_RT_Ty1"/>
    <property type="match status" value="1"/>
</dbReference>
<dbReference type="PANTHER" id="PTHR11439">
    <property type="entry name" value="GAG-POL-RELATED RETROTRANSPOSON"/>
    <property type="match status" value="1"/>
</dbReference>
<reference evidence="1" key="1">
    <citation type="journal article" date="2014" name="Nat. Commun.">
        <title>The tobacco genome sequence and its comparison with those of tomato and potato.</title>
        <authorList>
            <person name="Sierro N."/>
            <person name="Battey J.N."/>
            <person name="Ouadi S."/>
            <person name="Bakaher N."/>
            <person name="Bovet L."/>
            <person name="Willig A."/>
            <person name="Goepfert S."/>
            <person name="Peitsch M.C."/>
            <person name="Ivanov N.V."/>
        </authorList>
    </citation>
    <scope>NUCLEOTIDE SEQUENCE [LARGE SCALE GENOMIC DNA]</scope>
</reference>